<dbReference type="OrthoDB" id="10250282at2759"/>
<evidence type="ECO:0000259" key="1">
    <source>
        <dbReference type="Pfam" id="PF00144"/>
    </source>
</evidence>
<accession>A0A0G4FMR4</accession>
<dbReference type="PhylomeDB" id="A0A0G4FMR4"/>
<dbReference type="AlphaFoldDB" id="A0A0G4FMR4"/>
<reference evidence="2 3" key="1">
    <citation type="submission" date="2014-11" db="EMBL/GenBank/DDBJ databases">
        <authorList>
            <person name="Zhu J."/>
            <person name="Qi W."/>
            <person name="Song R."/>
        </authorList>
    </citation>
    <scope>NUCLEOTIDE SEQUENCE [LARGE SCALE GENOMIC DNA]</scope>
</reference>
<dbReference type="OMA" id="TQRDHNS"/>
<dbReference type="PANTHER" id="PTHR46825">
    <property type="entry name" value="D-ALANYL-D-ALANINE-CARBOXYPEPTIDASE/ENDOPEPTIDASE AMPH"/>
    <property type="match status" value="1"/>
</dbReference>
<dbReference type="EMBL" id="CDMY01000466">
    <property type="protein sequence ID" value="CEM15538.1"/>
    <property type="molecule type" value="Genomic_DNA"/>
</dbReference>
<dbReference type="VEuPathDB" id="CryptoDB:Vbra_15784"/>
<protein>
    <recommendedName>
        <fullName evidence="1">Beta-lactamase-related domain-containing protein</fullName>
    </recommendedName>
</protein>
<dbReference type="InterPro" id="IPR001466">
    <property type="entry name" value="Beta-lactam-related"/>
</dbReference>
<dbReference type="Gene3D" id="3.40.710.10">
    <property type="entry name" value="DD-peptidase/beta-lactamase superfamily"/>
    <property type="match status" value="1"/>
</dbReference>
<dbReference type="InterPro" id="IPR050491">
    <property type="entry name" value="AmpC-like"/>
</dbReference>
<keyword evidence="3" id="KW-1185">Reference proteome</keyword>
<evidence type="ECO:0000313" key="3">
    <source>
        <dbReference type="Proteomes" id="UP000041254"/>
    </source>
</evidence>
<dbReference type="SUPFAM" id="SSF56601">
    <property type="entry name" value="beta-lactamase/transpeptidase-like"/>
    <property type="match status" value="1"/>
</dbReference>
<evidence type="ECO:0000313" key="2">
    <source>
        <dbReference type="EMBL" id="CEM15538.1"/>
    </source>
</evidence>
<name>A0A0G4FMR4_VITBC</name>
<feature type="domain" description="Beta-lactamase-related" evidence="1">
    <location>
        <begin position="20"/>
        <end position="335"/>
    </location>
</feature>
<sequence>MLSAQSLLVKTVGANRGYGPGLMRIETLDGRLLFEGSHGTLAQRADQCTEPLSASQPFEIASTSKMMTAACVLLLAEGGRLGLDDRVADHLSEDALGGLDVERVTVRMLLNHTSKLPEYWASKQFIRVFEADEHREWSPLEVLPYAAALPAKTKRFYYADTNYVLLGLLIEKIENRPLEQVLRERLFVPLGMTHTWTAYREPPRCELCVCHRYEGKDDIWGQRRQTAEWAGGGVISTCEDLCRFVRGLFTGGVFGNESTLAAMRECGPTANYFDTTDITYGLGVMSTVLDDGLGHLVGHTGHGNSFAVLWPEGGLVFAGTLNNTENDFVELIWNVLDAMRKHKIIVRAKRAGK</sequence>
<dbReference type="PANTHER" id="PTHR46825:SF9">
    <property type="entry name" value="BETA-LACTAMASE-RELATED DOMAIN-CONTAINING PROTEIN"/>
    <property type="match status" value="1"/>
</dbReference>
<dbReference type="STRING" id="1169540.A0A0G4FMR4"/>
<gene>
    <name evidence="2" type="ORF">Vbra_15784</name>
</gene>
<dbReference type="InterPro" id="IPR012338">
    <property type="entry name" value="Beta-lactam/transpept-like"/>
</dbReference>
<dbReference type="PROSITE" id="PS00146">
    <property type="entry name" value="BETA_LACTAMASE_A"/>
    <property type="match status" value="1"/>
</dbReference>
<dbReference type="InParanoid" id="A0A0G4FMR4"/>
<dbReference type="Pfam" id="PF00144">
    <property type="entry name" value="Beta-lactamase"/>
    <property type="match status" value="1"/>
</dbReference>
<proteinExistence type="predicted"/>
<organism evidence="2 3">
    <name type="scientific">Vitrella brassicaformis (strain CCMP3155)</name>
    <dbReference type="NCBI Taxonomy" id="1169540"/>
    <lineage>
        <taxon>Eukaryota</taxon>
        <taxon>Sar</taxon>
        <taxon>Alveolata</taxon>
        <taxon>Colpodellida</taxon>
        <taxon>Vitrellaceae</taxon>
        <taxon>Vitrella</taxon>
    </lineage>
</organism>
<dbReference type="InterPro" id="IPR023650">
    <property type="entry name" value="Beta-lactam_class-A_AS"/>
</dbReference>
<dbReference type="Proteomes" id="UP000041254">
    <property type="component" value="Unassembled WGS sequence"/>
</dbReference>